<sequence length="43" mass="4747">MQVMGTLYGTFINLFVYAVGPTSGRASRRSRIINFCSLFGKAD</sequence>
<keyword evidence="1" id="KW-0812">Transmembrane</keyword>
<dbReference type="EMBL" id="GGEC01059788">
    <property type="protein sequence ID" value="MBX40272.1"/>
    <property type="molecule type" value="Transcribed_RNA"/>
</dbReference>
<reference evidence="2" key="1">
    <citation type="submission" date="2018-02" db="EMBL/GenBank/DDBJ databases">
        <title>Rhizophora mucronata_Transcriptome.</title>
        <authorList>
            <person name="Meera S.P."/>
            <person name="Sreeshan A."/>
            <person name="Augustine A."/>
        </authorList>
    </citation>
    <scope>NUCLEOTIDE SEQUENCE</scope>
    <source>
        <tissue evidence="2">Leaf</tissue>
    </source>
</reference>
<dbReference type="AlphaFoldDB" id="A0A2P2NCV1"/>
<accession>A0A2P2NCV1</accession>
<evidence type="ECO:0000256" key="1">
    <source>
        <dbReference type="SAM" id="Phobius"/>
    </source>
</evidence>
<evidence type="ECO:0000313" key="2">
    <source>
        <dbReference type="EMBL" id="MBX40272.1"/>
    </source>
</evidence>
<organism evidence="2">
    <name type="scientific">Rhizophora mucronata</name>
    <name type="common">Asiatic mangrove</name>
    <dbReference type="NCBI Taxonomy" id="61149"/>
    <lineage>
        <taxon>Eukaryota</taxon>
        <taxon>Viridiplantae</taxon>
        <taxon>Streptophyta</taxon>
        <taxon>Embryophyta</taxon>
        <taxon>Tracheophyta</taxon>
        <taxon>Spermatophyta</taxon>
        <taxon>Magnoliopsida</taxon>
        <taxon>eudicotyledons</taxon>
        <taxon>Gunneridae</taxon>
        <taxon>Pentapetalae</taxon>
        <taxon>rosids</taxon>
        <taxon>fabids</taxon>
        <taxon>Malpighiales</taxon>
        <taxon>Rhizophoraceae</taxon>
        <taxon>Rhizophora</taxon>
    </lineage>
</organism>
<keyword evidence="1" id="KW-0472">Membrane</keyword>
<proteinExistence type="predicted"/>
<protein>
    <submittedName>
        <fullName evidence="2">Uncharacterized protein</fullName>
    </submittedName>
</protein>
<keyword evidence="1" id="KW-1133">Transmembrane helix</keyword>
<name>A0A2P2NCV1_RHIMU</name>
<feature type="transmembrane region" description="Helical" evidence="1">
    <location>
        <begin position="6"/>
        <end position="24"/>
    </location>
</feature>